<dbReference type="Pfam" id="PF12804">
    <property type="entry name" value="NTP_transf_3"/>
    <property type="match status" value="1"/>
</dbReference>
<feature type="domain" description="Aminoglycoside phosphotransferase" evidence="3">
    <location>
        <begin position="339"/>
        <end position="530"/>
    </location>
</feature>
<dbReference type="Gene3D" id="3.90.1200.10">
    <property type="match status" value="1"/>
</dbReference>
<keyword evidence="6" id="KW-1185">Reference proteome</keyword>
<keyword evidence="1" id="KW-0808">Transferase</keyword>
<evidence type="ECO:0000259" key="4">
    <source>
        <dbReference type="Pfam" id="PF12804"/>
    </source>
</evidence>
<dbReference type="Pfam" id="PF01636">
    <property type="entry name" value="APH"/>
    <property type="match status" value="1"/>
</dbReference>
<dbReference type="InterPro" id="IPR050065">
    <property type="entry name" value="GlmU-like"/>
</dbReference>
<reference evidence="5" key="1">
    <citation type="journal article" date="2022" name="Int. J. Syst. Evol. Microbiol.">
        <title>Granulimonas faecalis gen. nov., sp. nov., and Leptogranulimonas caecicola gen. nov., sp. nov., novel lactate-producing Atopobiaceae bacteria isolated from mouse intestines, and an emended description of the family Atopobiaceae.</title>
        <authorList>
            <person name="Morinaga K."/>
            <person name="Kusada H."/>
            <person name="Sakamoto S."/>
            <person name="Murakami T."/>
            <person name="Toyoda A."/>
            <person name="Mori H."/>
            <person name="Meng X.Y."/>
            <person name="Takashino M."/>
            <person name="Murotomi K."/>
            <person name="Tamaki H."/>
        </authorList>
    </citation>
    <scope>NUCLEOTIDE SEQUENCE</scope>
    <source>
        <strain evidence="5">OPF53</strain>
    </source>
</reference>
<dbReference type="Gene3D" id="3.30.200.20">
    <property type="entry name" value="Phosphorylase Kinase, domain 1"/>
    <property type="match status" value="1"/>
</dbReference>
<dbReference type="PANTHER" id="PTHR43584">
    <property type="entry name" value="NUCLEOTIDYL TRANSFERASE"/>
    <property type="match status" value="1"/>
</dbReference>
<dbReference type="GO" id="GO:0016301">
    <property type="term" value="F:kinase activity"/>
    <property type="evidence" value="ECO:0007669"/>
    <property type="project" value="UniProtKB-KW"/>
</dbReference>
<accession>A0AAV5B7P0</accession>
<sequence length="618" mass="67788">MNIGPHRICPHLKERPLSPRTLTRYEFAVLQDAALNGPRPQRAVAAAGRVSVGSVNKAARTLRSHGLLAPDGAPTPDGLAALEPYRVRNAVILAAGAGTRLSPLSFERPKAAFEVRGEVLVERQIRQLREAGVRDVVVVVGHMKEAFFYLEEDFGVTLVENPDHAARNNNGSVWAARAWLGNSYVVSSDEYFCENPFRPYRYESVFSVCRATGPTEEQVVTVDPQGHIAHVSRGGDGGLYLLGPAYLDRAFAERYLAILGEEYALPATAPKLWEQVFAEHAAELPMAVEELPAGAVLEFDYLGDLMAFDHDFFANVDSAILENICTTLGCPRDDIRGLAPVSAGLTNLSTVFSVGDTRYIYRHPGAGTDQIVNRAAEAHALAVARDLGLDDTYVFEDPEQGWKVSRFVEGCRDFDYRDPRDVGRALALVRRLHGSGATSPWSFDFFEEGTKIAGLLRRRDYPLPRDFDGLAARVAVLARAMAADAGDPVLCHNDFYGPNLLVTDDAMRLVDWEYAAMGDPFCDLGNFVAQGSGYSVDEALAVLPVYLGRPATAAEEARFLSAVAVVGWYWYVWAMYKEAMGNPVGEWLYVWYKAAKTFSAAAERRIGAPERAQEGATL</sequence>
<evidence type="ECO:0000259" key="3">
    <source>
        <dbReference type="Pfam" id="PF01636"/>
    </source>
</evidence>
<dbReference type="Gene3D" id="3.90.550.10">
    <property type="entry name" value="Spore Coat Polysaccharide Biosynthesis Protein SpsA, Chain A"/>
    <property type="match status" value="1"/>
</dbReference>
<dbReference type="RefSeq" id="WP_265591015.1">
    <property type="nucleotide sequence ID" value="NZ_BQKC01000001.1"/>
</dbReference>
<evidence type="ECO:0000313" key="5">
    <source>
        <dbReference type="EMBL" id="GJM56073.1"/>
    </source>
</evidence>
<keyword evidence="5" id="KW-0418">Kinase</keyword>
<dbReference type="CDD" id="cd05151">
    <property type="entry name" value="ChoK-like"/>
    <property type="match status" value="1"/>
</dbReference>
<keyword evidence="2" id="KW-0548">Nucleotidyltransferase</keyword>
<dbReference type="InterPro" id="IPR029044">
    <property type="entry name" value="Nucleotide-diphossugar_trans"/>
</dbReference>
<evidence type="ECO:0000256" key="2">
    <source>
        <dbReference type="ARBA" id="ARBA00022695"/>
    </source>
</evidence>
<dbReference type="Proteomes" id="UP001055025">
    <property type="component" value="Unassembled WGS sequence"/>
</dbReference>
<evidence type="ECO:0000256" key="1">
    <source>
        <dbReference type="ARBA" id="ARBA00022679"/>
    </source>
</evidence>
<name>A0AAV5B7P0_9ACTN</name>
<dbReference type="AlphaFoldDB" id="A0AAV5B7P0"/>
<comment type="caution">
    <text evidence="5">The sequence shown here is derived from an EMBL/GenBank/DDBJ whole genome shotgun (WGS) entry which is preliminary data.</text>
</comment>
<dbReference type="InterPro" id="IPR011009">
    <property type="entry name" value="Kinase-like_dom_sf"/>
</dbReference>
<dbReference type="EMBL" id="BQKC01000001">
    <property type="protein sequence ID" value="GJM56073.1"/>
    <property type="molecule type" value="Genomic_DNA"/>
</dbReference>
<dbReference type="SUPFAM" id="SSF53448">
    <property type="entry name" value="Nucleotide-diphospho-sugar transferases"/>
    <property type="match status" value="1"/>
</dbReference>
<dbReference type="SUPFAM" id="SSF56112">
    <property type="entry name" value="Protein kinase-like (PK-like)"/>
    <property type="match status" value="1"/>
</dbReference>
<dbReference type="InterPro" id="IPR025877">
    <property type="entry name" value="MobA-like_NTP_Trfase"/>
</dbReference>
<organism evidence="5 6">
    <name type="scientific">Granulimonas faecalis</name>
    <dbReference type="NCBI Taxonomy" id="2894155"/>
    <lineage>
        <taxon>Bacteria</taxon>
        <taxon>Bacillati</taxon>
        <taxon>Actinomycetota</taxon>
        <taxon>Coriobacteriia</taxon>
        <taxon>Coriobacteriales</taxon>
        <taxon>Kribbibacteriaceae</taxon>
        <taxon>Granulimonas</taxon>
    </lineage>
</organism>
<dbReference type="PANTHER" id="PTHR43584:SF5">
    <property type="entry name" value="PROTEIN LICC"/>
    <property type="match status" value="1"/>
</dbReference>
<dbReference type="InterPro" id="IPR002575">
    <property type="entry name" value="Aminoglycoside_PTrfase"/>
</dbReference>
<gene>
    <name evidence="5" type="ORF">ATOP_17280</name>
</gene>
<protein>
    <submittedName>
        <fullName evidence="5">Choline kinase</fullName>
    </submittedName>
</protein>
<dbReference type="GO" id="GO:0016779">
    <property type="term" value="F:nucleotidyltransferase activity"/>
    <property type="evidence" value="ECO:0007669"/>
    <property type="project" value="UniProtKB-KW"/>
</dbReference>
<proteinExistence type="predicted"/>
<feature type="domain" description="MobA-like NTP transferase" evidence="4">
    <location>
        <begin position="90"/>
        <end position="186"/>
    </location>
</feature>
<evidence type="ECO:0000313" key="6">
    <source>
        <dbReference type="Proteomes" id="UP001055025"/>
    </source>
</evidence>